<organism evidence="16 17">
    <name type="scientific">Pseudomonas chlororaphis</name>
    <dbReference type="NCBI Taxonomy" id="587753"/>
    <lineage>
        <taxon>Bacteria</taxon>
        <taxon>Pseudomonadati</taxon>
        <taxon>Pseudomonadota</taxon>
        <taxon>Gammaproteobacteria</taxon>
        <taxon>Pseudomonadales</taxon>
        <taxon>Pseudomonadaceae</taxon>
        <taxon>Pseudomonas</taxon>
    </lineage>
</organism>
<keyword evidence="10 12" id="KW-0472">Membrane</keyword>
<dbReference type="OrthoDB" id="6828292at2"/>
<keyword evidence="11" id="KW-0080">Bacteriocin transport</keyword>
<dbReference type="PROSITE" id="PS50990">
    <property type="entry name" value="PEPTIDASE_C39"/>
    <property type="match status" value="1"/>
</dbReference>
<evidence type="ECO:0000259" key="13">
    <source>
        <dbReference type="PROSITE" id="PS50893"/>
    </source>
</evidence>
<dbReference type="InterPro" id="IPR003593">
    <property type="entry name" value="AAA+_ATPase"/>
</dbReference>
<feature type="domain" description="ABC transporter" evidence="13">
    <location>
        <begin position="480"/>
        <end position="715"/>
    </location>
</feature>
<dbReference type="InterPro" id="IPR017871">
    <property type="entry name" value="ABC_transporter-like_CS"/>
</dbReference>
<dbReference type="InterPro" id="IPR003439">
    <property type="entry name" value="ABC_transporter-like_ATP-bd"/>
</dbReference>
<dbReference type="Pfam" id="PF03412">
    <property type="entry name" value="Peptidase_C39"/>
    <property type="match status" value="1"/>
</dbReference>
<dbReference type="SUPFAM" id="SSF90123">
    <property type="entry name" value="ABC transporter transmembrane region"/>
    <property type="match status" value="1"/>
</dbReference>
<evidence type="ECO:0000256" key="7">
    <source>
        <dbReference type="ARBA" id="ARBA00022840"/>
    </source>
</evidence>
<evidence type="ECO:0000256" key="5">
    <source>
        <dbReference type="ARBA" id="ARBA00022692"/>
    </source>
</evidence>
<evidence type="ECO:0000256" key="3">
    <source>
        <dbReference type="ARBA" id="ARBA00022448"/>
    </source>
</evidence>
<dbReference type="GO" id="GO:0008233">
    <property type="term" value="F:peptidase activity"/>
    <property type="evidence" value="ECO:0007669"/>
    <property type="project" value="InterPro"/>
</dbReference>
<evidence type="ECO:0000256" key="12">
    <source>
        <dbReference type="SAM" id="Phobius"/>
    </source>
</evidence>
<dbReference type="GO" id="GO:0006508">
    <property type="term" value="P:proteolysis"/>
    <property type="evidence" value="ECO:0007669"/>
    <property type="project" value="InterPro"/>
</dbReference>
<keyword evidence="9 12" id="KW-1133">Transmembrane helix</keyword>
<dbReference type="RefSeq" id="WP_075120400.1">
    <property type="nucleotide sequence ID" value="NZ_MSCT01000015.1"/>
</dbReference>
<evidence type="ECO:0000259" key="15">
    <source>
        <dbReference type="PROSITE" id="PS50990"/>
    </source>
</evidence>
<evidence type="ECO:0000256" key="6">
    <source>
        <dbReference type="ARBA" id="ARBA00022741"/>
    </source>
</evidence>
<feature type="transmembrane region" description="Helical" evidence="12">
    <location>
        <begin position="168"/>
        <end position="186"/>
    </location>
</feature>
<dbReference type="AlphaFoldDB" id="A0A1Q8ENC3"/>
<keyword evidence="6" id="KW-0547">Nucleotide-binding</keyword>
<comment type="subcellular location">
    <subcellularLocation>
        <location evidence="1">Cell membrane</location>
        <topology evidence="1">Multi-pass membrane protein</topology>
    </subcellularLocation>
</comment>
<keyword evidence="4" id="KW-1003">Cell membrane</keyword>
<reference evidence="16 17" key="1">
    <citation type="submission" date="2016-12" db="EMBL/GenBank/DDBJ databases">
        <authorList>
            <person name="Song W.-J."/>
            <person name="Kurnit D.M."/>
        </authorList>
    </citation>
    <scope>NUCLEOTIDE SEQUENCE [LARGE SCALE GENOMIC DNA]</scope>
    <source>
        <strain evidence="16 17">PCL1601</strain>
    </source>
</reference>
<keyword evidence="5 12" id="KW-0812">Transmembrane</keyword>
<dbReference type="NCBIfam" id="TIGR01846">
    <property type="entry name" value="type_I_sec_HlyB"/>
    <property type="match status" value="1"/>
</dbReference>
<gene>
    <name evidence="16" type="ORF">BTN82_17590</name>
</gene>
<keyword evidence="3" id="KW-0813">Transport</keyword>
<accession>A0A1Q8ENC3</accession>
<dbReference type="InterPro" id="IPR027417">
    <property type="entry name" value="P-loop_NTPase"/>
</dbReference>
<dbReference type="EMBL" id="MSCT01000015">
    <property type="protein sequence ID" value="OLF53297.1"/>
    <property type="molecule type" value="Genomic_DNA"/>
</dbReference>
<dbReference type="GO" id="GO:0140359">
    <property type="term" value="F:ABC-type transporter activity"/>
    <property type="evidence" value="ECO:0007669"/>
    <property type="project" value="InterPro"/>
</dbReference>
<dbReference type="InterPro" id="IPR011527">
    <property type="entry name" value="ABC1_TM_dom"/>
</dbReference>
<evidence type="ECO:0000256" key="2">
    <source>
        <dbReference type="ARBA" id="ARBA00006025"/>
    </source>
</evidence>
<evidence type="ECO:0000313" key="16">
    <source>
        <dbReference type="EMBL" id="OLF53297.1"/>
    </source>
</evidence>
<dbReference type="GO" id="GO:0005524">
    <property type="term" value="F:ATP binding"/>
    <property type="evidence" value="ECO:0007669"/>
    <property type="project" value="UniProtKB-KW"/>
</dbReference>
<name>A0A1Q8ENC3_9PSED</name>
<proteinExistence type="inferred from homology"/>
<comment type="caution">
    <text evidence="16">The sequence shown here is derived from an EMBL/GenBank/DDBJ whole genome shotgun (WGS) entry which is preliminary data.</text>
</comment>
<dbReference type="InterPro" id="IPR010132">
    <property type="entry name" value="ATPase_T1SS_HlyB"/>
</dbReference>
<evidence type="ECO:0000313" key="17">
    <source>
        <dbReference type="Proteomes" id="UP000185578"/>
    </source>
</evidence>
<dbReference type="GO" id="GO:0030256">
    <property type="term" value="C:type I protein secretion system complex"/>
    <property type="evidence" value="ECO:0007669"/>
    <property type="project" value="InterPro"/>
</dbReference>
<evidence type="ECO:0000256" key="11">
    <source>
        <dbReference type="ARBA" id="ARBA00043264"/>
    </source>
</evidence>
<dbReference type="PANTHER" id="PTHR24221:SF654">
    <property type="entry name" value="ATP-BINDING CASSETTE SUB-FAMILY B MEMBER 6"/>
    <property type="match status" value="1"/>
</dbReference>
<feature type="domain" description="Peptidase C39" evidence="15">
    <location>
        <begin position="12"/>
        <end position="131"/>
    </location>
</feature>
<feature type="transmembrane region" description="Helical" evidence="12">
    <location>
        <begin position="206"/>
        <end position="226"/>
    </location>
</feature>
<protein>
    <submittedName>
        <fullName evidence="16">Peptidase C39</fullName>
    </submittedName>
</protein>
<dbReference type="Gene3D" id="3.90.70.10">
    <property type="entry name" value="Cysteine proteinases"/>
    <property type="match status" value="1"/>
</dbReference>
<dbReference type="PROSITE" id="PS50893">
    <property type="entry name" value="ABC_TRANSPORTER_2"/>
    <property type="match status" value="1"/>
</dbReference>
<dbReference type="Gene3D" id="1.20.1560.10">
    <property type="entry name" value="ABC transporter type 1, transmembrane domain"/>
    <property type="match status" value="1"/>
</dbReference>
<sequence length="719" mass="78555">MTAAFNPSSEPLAAPADTGLHALAWAARHFDLSISVAQLEHRLGRVEGQADSLDLRRCAGWIGLRARAVQSQVQRLHNLPLPALLHTAGGWAVLEAVDGEHVRLFWPLQGHSQTLSREALAPLWQDPEQGLGQVLLLAEQHVRPKRSGFGVGWFLPSILKHARQFRSVLLVSLMLQLVALVTPLLFENVIDRVLVSRGLSSLQVLGMAMLALALFEPLFGFLRSWLFSNVASKINAELSARLYQHLIHLPLGYFQGRQTGEIIARVGEMQQIRQFLTGSALTLVLDLAFCGLFIAVMYSYAPLLTWVVVGSLALYFLFWLGVGPLLRSRALREYELNADNTAFLTEAVTGIETIKTGAVEGAFQQQWQRQLAAYVRAAFRTRIVGIWAGQGIGVIQKLTAALLLWWGVMLVLDGQLSPGQLVAFNMLAGHVVEPILRLAQVWQDFQHTLISLRRLGDILDTEGESGSGGLASVPALQGGVSFQGVRFRYGEDGQEVLRNLDLEIRPGEFVGITGPSGSGKSTLTRLLQRLYVPQHGRVLVDGIDLAIADPVALRRNMSVVLQESVLFAGTVAENIRLCRPQASAAEVQRAASLAGAASFIEALAQGYETQVGERGGQLSGGQRQRIALARALLTDPGILLLDEATSALDYESEAAVMASLQGIVRGRTVISVAHRLNTLRHADRILVIDRGRVLEQGTHEQLLALDGVYARQWALQMKD</sequence>
<dbReference type="PROSITE" id="PS50929">
    <property type="entry name" value="ABC_TM1F"/>
    <property type="match status" value="1"/>
</dbReference>
<dbReference type="SMART" id="SM00382">
    <property type="entry name" value="AAA"/>
    <property type="match status" value="1"/>
</dbReference>
<dbReference type="GO" id="GO:0043213">
    <property type="term" value="P:bacteriocin transport"/>
    <property type="evidence" value="ECO:0007669"/>
    <property type="project" value="UniProtKB-KW"/>
</dbReference>
<dbReference type="Gene3D" id="3.40.50.300">
    <property type="entry name" value="P-loop containing nucleotide triphosphate hydrolases"/>
    <property type="match status" value="1"/>
</dbReference>
<dbReference type="GO" id="GO:0005886">
    <property type="term" value="C:plasma membrane"/>
    <property type="evidence" value="ECO:0007669"/>
    <property type="project" value="UniProtKB-SubCell"/>
</dbReference>
<evidence type="ECO:0000256" key="10">
    <source>
        <dbReference type="ARBA" id="ARBA00023136"/>
    </source>
</evidence>
<keyword evidence="8" id="KW-0653">Protein transport</keyword>
<feature type="transmembrane region" description="Helical" evidence="12">
    <location>
        <begin position="304"/>
        <end position="326"/>
    </location>
</feature>
<dbReference type="Pfam" id="PF00664">
    <property type="entry name" value="ABC_membrane"/>
    <property type="match status" value="1"/>
</dbReference>
<dbReference type="InterPro" id="IPR005074">
    <property type="entry name" value="Peptidase_C39"/>
</dbReference>
<dbReference type="SUPFAM" id="SSF52540">
    <property type="entry name" value="P-loop containing nucleoside triphosphate hydrolases"/>
    <property type="match status" value="1"/>
</dbReference>
<evidence type="ECO:0000259" key="14">
    <source>
        <dbReference type="PROSITE" id="PS50929"/>
    </source>
</evidence>
<evidence type="ECO:0000256" key="9">
    <source>
        <dbReference type="ARBA" id="ARBA00022989"/>
    </source>
</evidence>
<dbReference type="PANTHER" id="PTHR24221">
    <property type="entry name" value="ATP-BINDING CASSETTE SUB-FAMILY B"/>
    <property type="match status" value="1"/>
</dbReference>
<dbReference type="InterPro" id="IPR036640">
    <property type="entry name" value="ABC1_TM_sf"/>
</dbReference>
<evidence type="ECO:0000256" key="4">
    <source>
        <dbReference type="ARBA" id="ARBA00022475"/>
    </source>
</evidence>
<dbReference type="Pfam" id="PF00005">
    <property type="entry name" value="ABC_tran"/>
    <property type="match status" value="1"/>
</dbReference>
<dbReference type="CDD" id="cd18588">
    <property type="entry name" value="ABC_6TM_CyaB_HlyB_like"/>
    <property type="match status" value="1"/>
</dbReference>
<dbReference type="PROSITE" id="PS00211">
    <property type="entry name" value="ABC_TRANSPORTER_1"/>
    <property type="match status" value="1"/>
</dbReference>
<dbReference type="GO" id="GO:0030253">
    <property type="term" value="P:protein secretion by the type I secretion system"/>
    <property type="evidence" value="ECO:0007669"/>
    <property type="project" value="InterPro"/>
</dbReference>
<dbReference type="GO" id="GO:0034040">
    <property type="term" value="F:ATPase-coupled lipid transmembrane transporter activity"/>
    <property type="evidence" value="ECO:0007669"/>
    <property type="project" value="TreeGrafter"/>
</dbReference>
<evidence type="ECO:0000256" key="1">
    <source>
        <dbReference type="ARBA" id="ARBA00004651"/>
    </source>
</evidence>
<dbReference type="Proteomes" id="UP000185578">
    <property type="component" value="Unassembled WGS sequence"/>
</dbReference>
<dbReference type="GO" id="GO:0016887">
    <property type="term" value="F:ATP hydrolysis activity"/>
    <property type="evidence" value="ECO:0007669"/>
    <property type="project" value="InterPro"/>
</dbReference>
<feature type="domain" description="ABC transmembrane type-1" evidence="14">
    <location>
        <begin position="168"/>
        <end position="447"/>
    </location>
</feature>
<evidence type="ECO:0000256" key="8">
    <source>
        <dbReference type="ARBA" id="ARBA00022927"/>
    </source>
</evidence>
<dbReference type="InterPro" id="IPR039421">
    <property type="entry name" value="Type_1_exporter"/>
</dbReference>
<dbReference type="FunFam" id="3.40.50.300:FF:000299">
    <property type="entry name" value="ABC transporter ATP-binding protein/permease"/>
    <property type="match status" value="1"/>
</dbReference>
<keyword evidence="7" id="KW-0067">ATP-binding</keyword>
<feature type="transmembrane region" description="Helical" evidence="12">
    <location>
        <begin position="275"/>
        <end position="298"/>
    </location>
</feature>
<comment type="similarity">
    <text evidence="2">Belongs to the ABC transporter superfamily. Protein-1 exporter (TC 3.A.1.109) family.</text>
</comment>